<dbReference type="EMBL" id="QYUK01000011">
    <property type="protein sequence ID" value="RJF90037.1"/>
    <property type="molecule type" value="Genomic_DNA"/>
</dbReference>
<dbReference type="Proteomes" id="UP000284605">
    <property type="component" value="Unassembled WGS sequence"/>
</dbReference>
<comment type="cofactor">
    <cofactor evidence="1">
        <name>Zn(2+)</name>
        <dbReference type="ChEBI" id="CHEBI:29105"/>
    </cofactor>
</comment>
<keyword evidence="8" id="KW-1185">Reference proteome</keyword>
<dbReference type="AlphaFoldDB" id="A0A418WJ11"/>
<dbReference type="GO" id="GO:0046872">
    <property type="term" value="F:metal ion binding"/>
    <property type="evidence" value="ECO:0007669"/>
    <property type="project" value="UniProtKB-KW"/>
</dbReference>
<dbReference type="Pfam" id="PF18089">
    <property type="entry name" value="DAPG_hydrolase"/>
    <property type="match status" value="1"/>
</dbReference>
<keyword evidence="3" id="KW-0378">Hydrolase</keyword>
<proteinExistence type="inferred from homology"/>
<keyword evidence="2" id="KW-0479">Metal-binding</keyword>
<evidence type="ECO:0000313" key="8">
    <source>
        <dbReference type="Proteomes" id="UP000284605"/>
    </source>
</evidence>
<evidence type="ECO:0000256" key="3">
    <source>
        <dbReference type="ARBA" id="ARBA00022801"/>
    </source>
</evidence>
<dbReference type="GO" id="GO:0016787">
    <property type="term" value="F:hydrolase activity"/>
    <property type="evidence" value="ECO:0007669"/>
    <property type="project" value="UniProtKB-KW"/>
</dbReference>
<evidence type="ECO:0000256" key="5">
    <source>
        <dbReference type="ARBA" id="ARBA00023459"/>
    </source>
</evidence>
<comment type="similarity">
    <text evidence="5">Belongs to the DAPG/phloretin hydrolase family.</text>
</comment>
<evidence type="ECO:0000256" key="2">
    <source>
        <dbReference type="ARBA" id="ARBA00022723"/>
    </source>
</evidence>
<keyword evidence="4" id="KW-0862">Zinc</keyword>
<evidence type="ECO:0000256" key="4">
    <source>
        <dbReference type="ARBA" id="ARBA00022833"/>
    </source>
</evidence>
<protein>
    <recommendedName>
        <fullName evidence="6">DAPG hydrolase PhiG domain-containing protein</fullName>
    </recommendedName>
</protein>
<feature type="domain" description="DAPG hydrolase PhiG" evidence="6">
    <location>
        <begin position="19"/>
        <end position="82"/>
    </location>
</feature>
<gene>
    <name evidence="7" type="ORF">D3874_16785</name>
</gene>
<evidence type="ECO:0000259" key="6">
    <source>
        <dbReference type="Pfam" id="PF18089"/>
    </source>
</evidence>
<reference evidence="7 8" key="1">
    <citation type="submission" date="2018-09" db="EMBL/GenBank/DDBJ databases">
        <authorList>
            <person name="Zhu H."/>
        </authorList>
    </citation>
    <scope>NUCLEOTIDE SEQUENCE [LARGE SCALE GENOMIC DNA]</scope>
    <source>
        <strain evidence="7 8">K1W22B-8</strain>
    </source>
</reference>
<organism evidence="7 8">
    <name type="scientific">Oleomonas cavernae</name>
    <dbReference type="NCBI Taxonomy" id="2320859"/>
    <lineage>
        <taxon>Bacteria</taxon>
        <taxon>Pseudomonadati</taxon>
        <taxon>Pseudomonadota</taxon>
        <taxon>Alphaproteobacteria</taxon>
        <taxon>Acetobacterales</taxon>
        <taxon>Acetobacteraceae</taxon>
        <taxon>Oleomonas</taxon>
    </lineage>
</organism>
<sequence>MAAPLRLPWGLKPLGSADYGMDLLDDGRRRYWIRHEVIRGVTPRMLAWWFANLEGEIEIGGRRLNRYRVWHPYDHVHASYARRRGDGSVGPGARIRLIEVLGRNPRYLVDTITHIERLDEGGYVHNPEVLGRTGFARMEYGFESHPQGTCYENCLIIGMAGRPARLPNRLIGGLKFPHEQGLAWIRHNIEEVGMFENFLPGLYAGETGQTR</sequence>
<name>A0A418WJ11_9PROT</name>
<evidence type="ECO:0000313" key="7">
    <source>
        <dbReference type="EMBL" id="RJF90037.1"/>
    </source>
</evidence>
<evidence type="ECO:0000256" key="1">
    <source>
        <dbReference type="ARBA" id="ARBA00001947"/>
    </source>
</evidence>
<dbReference type="InterPro" id="IPR041526">
    <property type="entry name" value="DAPG_hydrolase"/>
</dbReference>
<accession>A0A418WJ11</accession>
<comment type="caution">
    <text evidence="7">The sequence shown here is derived from an EMBL/GenBank/DDBJ whole genome shotgun (WGS) entry which is preliminary data.</text>
</comment>